<dbReference type="AlphaFoldDB" id="A0A127Q064"/>
<evidence type="ECO:0000256" key="1">
    <source>
        <dbReference type="SAM" id="SignalP"/>
    </source>
</evidence>
<dbReference type="PATRIC" id="fig|279113.9.peg.1012"/>
<organism evidence="2 3">
    <name type="scientific">Collimonas pratensis</name>
    <dbReference type="NCBI Taxonomy" id="279113"/>
    <lineage>
        <taxon>Bacteria</taxon>
        <taxon>Pseudomonadati</taxon>
        <taxon>Pseudomonadota</taxon>
        <taxon>Betaproteobacteria</taxon>
        <taxon>Burkholderiales</taxon>
        <taxon>Oxalobacteraceae</taxon>
        <taxon>Collimonas</taxon>
    </lineage>
</organism>
<dbReference type="RefSeq" id="WP_150119623.1">
    <property type="nucleotide sequence ID" value="NZ_CP013234.1"/>
</dbReference>
<dbReference type="KEGG" id="cpra:CPter91_1018"/>
<evidence type="ECO:0008006" key="4">
    <source>
        <dbReference type="Google" id="ProtNLM"/>
    </source>
</evidence>
<name>A0A127Q064_9BURK</name>
<proteinExistence type="predicted"/>
<dbReference type="EMBL" id="CP013234">
    <property type="protein sequence ID" value="AMP03404.1"/>
    <property type="molecule type" value="Genomic_DNA"/>
</dbReference>
<dbReference type="Proteomes" id="UP000074561">
    <property type="component" value="Chromosome"/>
</dbReference>
<dbReference type="OrthoDB" id="8780294at2"/>
<gene>
    <name evidence="2" type="ORF">CPter91_1018</name>
</gene>
<sequence length="199" mass="21209">MKMTSSMRHLRLLLSAAALAACACQSVAGDRLQFEGVPLESGETLLAHAAVNPAGQMQLDLGQQGVVTISPWPKALPRQLQAQYATLRQTMHPAGPLQSLLLRTAEGKEPWLTLVANGGLNWGVLPGIRLRAAAGGGVRIAGLKTDLPVAPGETVKFRDGAMHCWQFSLLAVRLPQGRVGISQEGEARADWYLRGDVAC</sequence>
<feature type="signal peptide" evidence="1">
    <location>
        <begin position="1"/>
        <end position="20"/>
    </location>
</feature>
<evidence type="ECO:0000313" key="2">
    <source>
        <dbReference type="EMBL" id="AMP03404.1"/>
    </source>
</evidence>
<accession>A0A127Q064</accession>
<protein>
    <recommendedName>
        <fullName evidence="4">Lipoprotein</fullName>
    </recommendedName>
</protein>
<keyword evidence="1" id="KW-0732">Signal</keyword>
<evidence type="ECO:0000313" key="3">
    <source>
        <dbReference type="Proteomes" id="UP000074561"/>
    </source>
</evidence>
<feature type="chain" id="PRO_5007277403" description="Lipoprotein" evidence="1">
    <location>
        <begin position="21"/>
        <end position="199"/>
    </location>
</feature>
<reference evidence="2 3" key="1">
    <citation type="submission" date="2015-11" db="EMBL/GenBank/DDBJ databases">
        <title>Exploring the genomic traits of fungus-feeding bacterial genus Collimonas.</title>
        <authorList>
            <person name="Song C."/>
            <person name="Schmidt R."/>
            <person name="de Jager V."/>
            <person name="Krzyzanowska D."/>
            <person name="Jongedijk E."/>
            <person name="Cankar K."/>
            <person name="Beekwilder J."/>
            <person name="van Veen A."/>
            <person name="de Boer W."/>
            <person name="van Veen J.A."/>
            <person name="Garbeva P."/>
        </authorList>
    </citation>
    <scope>NUCLEOTIDE SEQUENCE [LARGE SCALE GENOMIC DNA]</scope>
    <source>
        <strain evidence="2 3">Ter91</strain>
    </source>
</reference>
<dbReference type="PROSITE" id="PS51257">
    <property type="entry name" value="PROKAR_LIPOPROTEIN"/>
    <property type="match status" value="1"/>
</dbReference>